<keyword evidence="1" id="KW-0732">Signal</keyword>
<evidence type="ECO:0000313" key="2">
    <source>
        <dbReference type="EMBL" id="MCV2886358.1"/>
    </source>
</evidence>
<dbReference type="Proteomes" id="UP001652504">
    <property type="component" value="Unassembled WGS sequence"/>
</dbReference>
<accession>A0ABT3ACE5</accession>
<gene>
    <name evidence="2" type="ORF">OE749_16810</name>
</gene>
<proteinExistence type="predicted"/>
<dbReference type="InterPro" id="IPR010239">
    <property type="entry name" value="CHP02001"/>
</dbReference>
<organism evidence="2 3">
    <name type="scientific">Fluctibacter corallii</name>
    <dbReference type="NCBI Taxonomy" id="2984329"/>
    <lineage>
        <taxon>Bacteria</taxon>
        <taxon>Pseudomonadati</taxon>
        <taxon>Pseudomonadota</taxon>
        <taxon>Gammaproteobacteria</taxon>
        <taxon>Alteromonadales</taxon>
        <taxon>Alteromonadaceae</taxon>
        <taxon>Fluctibacter</taxon>
    </lineage>
</organism>
<sequence length="232" mass="25993">MTTTKLSAIALLCALSSSAAMANWSTTVTATSDYMFNGVSQTDNNPAIQGSIDYSAESGWYAGTWASNVDFGDETDVEWDVYAGNYWQLTPEIGLDAGIAYYTYHGASYSDELNYPEAYAKFNYASNLGTTEFNMWYSWDYFGLDANHHIFMLAHTFSVAEGHNIRVSADRSTSNNTDRWNWNGRDAYNHVRIAYQTSYNGLDFEVAAEDTNMDIDIADTRVVFTMSKTFSL</sequence>
<reference evidence="2 3" key="1">
    <citation type="submission" date="2022-10" db="EMBL/GenBank/DDBJ databases">
        <title>Aestuariibacter sp. AA17 isolated from Montipora capitata coral fragment.</title>
        <authorList>
            <person name="Emsley S.A."/>
            <person name="Pfannmuller K.M."/>
            <person name="Loughran R.M."/>
            <person name="Shlafstein M."/>
            <person name="Papke E."/>
            <person name="Saw J.H."/>
            <person name="Ushijima B."/>
            <person name="Videau P."/>
        </authorList>
    </citation>
    <scope>NUCLEOTIDE SEQUENCE [LARGE SCALE GENOMIC DNA]</scope>
    <source>
        <strain evidence="2 3">AA17</strain>
    </source>
</reference>
<dbReference type="Pfam" id="PF09694">
    <property type="entry name" value="Gcw_chp"/>
    <property type="match status" value="1"/>
</dbReference>
<name>A0ABT3ACE5_9ALTE</name>
<dbReference type="NCBIfam" id="TIGR02001">
    <property type="entry name" value="gcw_chp"/>
    <property type="match status" value="1"/>
</dbReference>
<evidence type="ECO:0000313" key="3">
    <source>
        <dbReference type="Proteomes" id="UP001652504"/>
    </source>
</evidence>
<evidence type="ECO:0000256" key="1">
    <source>
        <dbReference type="SAM" id="SignalP"/>
    </source>
</evidence>
<protein>
    <submittedName>
        <fullName evidence="2">TorF family putative porin</fullName>
    </submittedName>
</protein>
<keyword evidence="3" id="KW-1185">Reference proteome</keyword>
<comment type="caution">
    <text evidence="2">The sequence shown here is derived from an EMBL/GenBank/DDBJ whole genome shotgun (WGS) entry which is preliminary data.</text>
</comment>
<feature type="signal peptide" evidence="1">
    <location>
        <begin position="1"/>
        <end position="22"/>
    </location>
</feature>
<dbReference type="RefSeq" id="WP_263713646.1">
    <property type="nucleotide sequence ID" value="NZ_JAOWKX010000010.1"/>
</dbReference>
<dbReference type="EMBL" id="JAOWKX010000010">
    <property type="protein sequence ID" value="MCV2886358.1"/>
    <property type="molecule type" value="Genomic_DNA"/>
</dbReference>
<feature type="chain" id="PRO_5046394000" evidence="1">
    <location>
        <begin position="23"/>
        <end position="232"/>
    </location>
</feature>